<dbReference type="RefSeq" id="WP_101885194.1">
    <property type="nucleotide sequence ID" value="NZ_CACRUU010000095.1"/>
</dbReference>
<reference evidence="1" key="1">
    <citation type="journal article" date="2020" name="Cell Host Microbe">
        <title>Functional and Genomic Variation between Human-Derived Isolates of Lachnospiraceae Reveals Inter- and Intra-Species Diversity.</title>
        <authorList>
            <person name="Sorbara M.T."/>
            <person name="Littmann E.R."/>
            <person name="Fontana E."/>
            <person name="Moody T.U."/>
            <person name="Kohout C.E."/>
            <person name="Gjonbalaj M."/>
            <person name="Eaton V."/>
            <person name="Seok R."/>
            <person name="Leiner I.M."/>
            <person name="Pamer E.G."/>
        </authorList>
    </citation>
    <scope>NUCLEOTIDE SEQUENCE</scope>
    <source>
        <strain evidence="1">MSK.11.9</strain>
    </source>
</reference>
<reference evidence="1" key="2">
    <citation type="submission" date="2020-02" db="EMBL/GenBank/DDBJ databases">
        <authorList>
            <person name="Littmann E."/>
            <person name="Sorbara M."/>
        </authorList>
    </citation>
    <scope>NUCLEOTIDE SEQUENCE</scope>
    <source>
        <strain evidence="1">MSK.11.9</strain>
    </source>
</reference>
<dbReference type="AlphaFoldDB" id="A0AB36DLF7"/>
<protein>
    <recommendedName>
        <fullName evidence="3">RiboL-PSP-HEPN domain-containing protein</fullName>
    </recommendedName>
</protein>
<evidence type="ECO:0000313" key="1">
    <source>
        <dbReference type="EMBL" id="NSI66472.1"/>
    </source>
</evidence>
<dbReference type="EMBL" id="JAAIRY010000040">
    <property type="protein sequence ID" value="NSI66472.1"/>
    <property type="molecule type" value="Genomic_DNA"/>
</dbReference>
<accession>A0AB36DLF7</accession>
<sequence>MHYYDEIRNYLGDSDNSLVKTVSSNFECLATLCQQFCQCQSIYDHIKPASHVLTQYRSAECRLTKGEDKKTEEDSLSILEKLSIELLWKLYLKSQNVVEEDKSIISSKDTINSLESSFINTFVFSISYKKNFEQFWKSLFDGTSFMNHYSKSDIVDALEHWGILNCRSVQSLNLSGLHSAMKLVDEGIKLPQMGKAESMEKLISNELLDYFLESAKAENFVNILFQSAPTIRAIHDGKIASAYPKYLKKTYEYNLEKIDSYIEEMKDLLTVYNDVMNDRKEFTQYI</sequence>
<evidence type="ECO:0000313" key="2">
    <source>
        <dbReference type="Proteomes" id="UP001296581"/>
    </source>
</evidence>
<evidence type="ECO:0008006" key="3">
    <source>
        <dbReference type="Google" id="ProtNLM"/>
    </source>
</evidence>
<gene>
    <name evidence="1" type="ORF">G4981_14600</name>
</gene>
<comment type="caution">
    <text evidence="1">The sequence shown here is derived from an EMBL/GenBank/DDBJ whole genome shotgun (WGS) entry which is preliminary data.</text>
</comment>
<name>A0AB36DLF7_MEDGN</name>
<proteinExistence type="predicted"/>
<dbReference type="Proteomes" id="UP001296581">
    <property type="component" value="Unassembled WGS sequence"/>
</dbReference>
<organism evidence="1 2">
    <name type="scientific">Mediterraneibacter gnavus</name>
    <name type="common">Ruminococcus gnavus</name>
    <dbReference type="NCBI Taxonomy" id="33038"/>
    <lineage>
        <taxon>Bacteria</taxon>
        <taxon>Bacillati</taxon>
        <taxon>Bacillota</taxon>
        <taxon>Clostridia</taxon>
        <taxon>Lachnospirales</taxon>
        <taxon>Lachnospiraceae</taxon>
        <taxon>Mediterraneibacter</taxon>
    </lineage>
</organism>